<organism evidence="3 4">
    <name type="scientific">Abyssobacteria bacterium (strain SURF_5)</name>
    <dbReference type="NCBI Taxonomy" id="2093360"/>
    <lineage>
        <taxon>Bacteria</taxon>
        <taxon>Pseudomonadati</taxon>
        <taxon>Candidatus Hydrogenedentota</taxon>
        <taxon>Candidatus Abyssobacteria</taxon>
    </lineage>
</organism>
<gene>
    <name evidence="3" type="ORF">C4520_11900</name>
</gene>
<reference evidence="3 4" key="1">
    <citation type="journal article" date="2017" name="ISME J.">
        <title>Energy and carbon metabolisms in a deep terrestrial subsurface fluid microbial community.</title>
        <authorList>
            <person name="Momper L."/>
            <person name="Jungbluth S.P."/>
            <person name="Lee M.D."/>
            <person name="Amend J.P."/>
        </authorList>
    </citation>
    <scope>NUCLEOTIDE SEQUENCE [LARGE SCALE GENOMIC DNA]</scope>
    <source>
        <strain evidence="3">SURF_5</strain>
    </source>
</reference>
<protein>
    <recommendedName>
        <fullName evidence="2">BACON domain-containing protein</fullName>
    </recommendedName>
</protein>
<feature type="domain" description="BACON" evidence="2">
    <location>
        <begin position="792"/>
        <end position="875"/>
    </location>
</feature>
<dbReference type="InterPro" id="IPR013783">
    <property type="entry name" value="Ig-like_fold"/>
</dbReference>
<dbReference type="Proteomes" id="UP000265882">
    <property type="component" value="Unassembled WGS sequence"/>
</dbReference>
<evidence type="ECO:0000259" key="2">
    <source>
        <dbReference type="Pfam" id="PF19190"/>
    </source>
</evidence>
<dbReference type="Gene3D" id="2.60.40.10">
    <property type="entry name" value="Immunoglobulins"/>
    <property type="match status" value="4"/>
</dbReference>
<feature type="domain" description="BACON" evidence="2">
    <location>
        <begin position="690"/>
        <end position="780"/>
    </location>
</feature>
<feature type="signal peptide" evidence="1">
    <location>
        <begin position="1"/>
        <end position="26"/>
    </location>
</feature>
<feature type="domain" description="BACON" evidence="2">
    <location>
        <begin position="174"/>
        <end position="268"/>
    </location>
</feature>
<dbReference type="InterPro" id="IPR006530">
    <property type="entry name" value="YD"/>
</dbReference>
<feature type="domain" description="BACON" evidence="2">
    <location>
        <begin position="1098"/>
        <end position="1188"/>
    </location>
</feature>
<feature type="domain" description="BACON" evidence="2">
    <location>
        <begin position="996"/>
        <end position="1080"/>
    </location>
</feature>
<feature type="domain" description="BACON" evidence="2">
    <location>
        <begin position="277"/>
        <end position="359"/>
    </location>
</feature>
<dbReference type="InterPro" id="IPR031325">
    <property type="entry name" value="RHS_repeat"/>
</dbReference>
<dbReference type="EMBL" id="QZKU01000081">
    <property type="protein sequence ID" value="RJP20015.1"/>
    <property type="molecule type" value="Genomic_DNA"/>
</dbReference>
<proteinExistence type="predicted"/>
<feature type="domain" description="BACON" evidence="2">
    <location>
        <begin position="910"/>
        <end position="982"/>
    </location>
</feature>
<feature type="domain" description="BACON" evidence="2">
    <location>
        <begin position="484"/>
        <end position="567"/>
    </location>
</feature>
<dbReference type="Pfam" id="PF19190">
    <property type="entry name" value="BACON_2"/>
    <property type="match status" value="11"/>
</dbReference>
<evidence type="ECO:0000313" key="3">
    <source>
        <dbReference type="EMBL" id="RJP20015.1"/>
    </source>
</evidence>
<feature type="chain" id="PRO_5017432156" description="BACON domain-containing protein" evidence="1">
    <location>
        <begin position="27"/>
        <end position="1697"/>
    </location>
</feature>
<sequence length="1697" mass="174549">MLSKKVITCFTSLIFICLTFLPASEAATIQYDQLNRLHEITYDDGTTVIYSYDAAGNIIRRTITQPSDFPTIAFSPTSYSNSCEQGQNVPTQTLEVWNSGGGTLTYTISENASWFYCNPTSGSSTGEHDTINVIYNTVALGAGNYSAAITVTATGSTNTPQTIPVSLSVGQPSLSRSPTSLSAICQLSEDAPTQSFEVWNSGGGALSYTITDDADWLSCSPASGTSTGEHDTIAVIYDTSELPAGNHSATITISDPAAGNSPQTIPVTLTLGLPAVSRSPASLSNSCAQGQNAPTQNFEVWNSGGGSVTYTIIDNVTWLSLSPTNGSSTGEHDTINVIYSTSSLAAGYYSATITITASGAGAIGSPQTIPVSLTVGQPAISRSPTSLSSICQLSENASSQSFEVWNSGGGALSYEITDDADWLSCSPASGASTGEHDPITVTYNTSALPAGNYSAIITITDPAASNSPQTVSVSLTLGMPTISRAPDSLVNSCLQGQNAVSQSFEVWNSAGGTLSYTMTDSVTWLSLSPTNGSSTGEHDTINVIYSTSALAAGNYLATVTITATGSGATNTPQTIPVSLTVGQPAISRSPTSLSRLCQEGEDAGAQSFEVWNSGGGTLSYTITDDADWLSCSPSDGTSTSEHDSIVVMYDTSGLVTGSYSATITIADPSATNNPQTIPVNLTVNPVVPAISRSPASLSNSCLQGQNAPSQSFAVWNSGGGTLSYTMTDNVSWLSLSPTSGSSTGEHDTISVIYSTSSLAAGNYSATITINATGATNTPQTIPVSLTVGQPAISRSPTSLSSVCQLSEDALSQSFEVWNSGGSALSYTITDDVDWLSCSPASGSSTGEHDIIAVVYDTSSLSPGNYSATITVSDPAASNSPQTIAVSLRVGLATISRIPVSLANSCLQGQNAPTQSFEVWNSGGGTLSYSMADNVSWLSLSPTSGSSTGEHDTINVIYTTSALAAGNYSATITINATGATNTPQMIAVSLTVGQPSISRNPASLSNLCQLSEDALSQSFEVWNSGGGALSYTITDDADWLSCSPANGTSTSEHDAITVVYDTSSLPAGNYSATITVSDPAASNNPQAVAVSLRVGLATISRAPASLANSCLQGQNAPTQSFEVWNSGGGTLSYSMADNVSWLSLSPTSGSSTGEHDIVNVVFNTSTLSVGNYSATITITSAGATNTPQTIPVSLAVGQPAISRSPTSLEHLCRVGENASSQAFEVWNSGGGVLSYTITDDVDWLSCSPASGASTGEHDPIAVTYNTSALPAGDYSATITISDPASSNDPQTIPVSLKIGLPTISRTPASLVNSCLQGQNAPTQSFEVWNSGGGTLSYTISDDSLGLSCSPTSGSSTGEHDIIDVNYSTLSLPAGTYTATITISSPSATNSPQTISVNLSVISPTPTICADPISITSSCAQGENAPSQAFEVWNCGGDTLSYTLSDNATWVLCSPTNGDSVGEHDTITVNFASAGLAPGIYSATITITGNATNSPFTIPVSLTVSPANPAVSGYVRTSLGAGISNVAMNGLPGDPLTDASGYYEASVPYGWSGTVTPGKPGYLFDPPSISYSNVISDQTDQNYSGIQEVSLTLVPDSTTIPRGGTLGYTVIVTNNAASSKTFKYWTDVNLPNGSKYPPSGELFGPVTVTLNPFASRSAHLTRPIPLTAPLGIYVYNGYIGAYPIVMNEDHFEFRVVTSP</sequence>
<accession>A0A3A4NNG4</accession>
<dbReference type="Pfam" id="PF05593">
    <property type="entry name" value="RHS_repeat"/>
    <property type="match status" value="1"/>
</dbReference>
<dbReference type="NCBIfam" id="TIGR01643">
    <property type="entry name" value="YD_repeat_2x"/>
    <property type="match status" value="1"/>
</dbReference>
<feature type="domain" description="BACON" evidence="2">
    <location>
        <begin position="1200"/>
        <end position="1280"/>
    </location>
</feature>
<evidence type="ECO:0000313" key="4">
    <source>
        <dbReference type="Proteomes" id="UP000265882"/>
    </source>
</evidence>
<feature type="domain" description="BACON" evidence="2">
    <location>
        <begin position="380"/>
        <end position="468"/>
    </location>
</feature>
<name>A0A3A4NNG4_ABYX5</name>
<evidence type="ECO:0000256" key="1">
    <source>
        <dbReference type="SAM" id="SignalP"/>
    </source>
</evidence>
<comment type="caution">
    <text evidence="3">The sequence shown here is derived from an EMBL/GenBank/DDBJ whole genome shotgun (WGS) entry which is preliminary data.</text>
</comment>
<feature type="domain" description="BACON" evidence="2">
    <location>
        <begin position="586"/>
        <end position="667"/>
    </location>
</feature>
<dbReference type="InterPro" id="IPR024361">
    <property type="entry name" value="BACON"/>
</dbReference>
<keyword evidence="1" id="KW-0732">Signal</keyword>